<evidence type="ECO:0000256" key="2">
    <source>
        <dbReference type="ARBA" id="ARBA00022448"/>
    </source>
</evidence>
<dbReference type="RefSeq" id="WP_027598216.1">
    <property type="nucleotide sequence ID" value="NZ_CP044074.1"/>
</dbReference>
<dbReference type="GO" id="GO:0015846">
    <property type="term" value="P:polyamine transport"/>
    <property type="evidence" value="ECO:0007669"/>
    <property type="project" value="InterPro"/>
</dbReference>
<dbReference type="EMBL" id="FMWB01000002">
    <property type="protein sequence ID" value="SCZ27377.1"/>
    <property type="molecule type" value="Genomic_DNA"/>
</dbReference>
<dbReference type="GO" id="GO:0019808">
    <property type="term" value="F:polyamine binding"/>
    <property type="evidence" value="ECO:0007669"/>
    <property type="project" value="InterPro"/>
</dbReference>
<reference evidence="6 9" key="3">
    <citation type="submission" date="2017-01" db="EMBL/GenBank/DDBJ databases">
        <title>Pseudomonas psychrotolerans genome sequencing and assembly.</title>
        <authorList>
            <person name="Vyas B."/>
            <person name="Mayilraj S."/>
        </authorList>
    </citation>
    <scope>NUCLEOTIDE SEQUENCE [LARGE SCALE GENOMIC DNA]</scope>
    <source>
        <strain evidence="6 9">SDS18</strain>
    </source>
</reference>
<dbReference type="AlphaFoldDB" id="A0A1G5MQ39"/>
<dbReference type="Pfam" id="PF13416">
    <property type="entry name" value="SBP_bac_8"/>
    <property type="match status" value="1"/>
</dbReference>
<gene>
    <name evidence="6" type="ORF">BVL52_04980</name>
    <name evidence="7" type="ORF">SAMN05216279_102512</name>
</gene>
<dbReference type="SUPFAM" id="SSF53850">
    <property type="entry name" value="Periplasmic binding protein-like II"/>
    <property type="match status" value="1"/>
</dbReference>
<evidence type="ECO:0000256" key="1">
    <source>
        <dbReference type="ARBA" id="ARBA00004418"/>
    </source>
</evidence>
<dbReference type="GO" id="GO:0042597">
    <property type="term" value="C:periplasmic space"/>
    <property type="evidence" value="ECO:0007669"/>
    <property type="project" value="UniProtKB-SubCell"/>
</dbReference>
<protein>
    <submittedName>
        <fullName evidence="6">Spermidine/putrescine ABC transporter substrate-binding protein</fullName>
    </submittedName>
    <submittedName>
        <fullName evidence="7">Spermidine/putrescine transport system substrate-binding protein</fullName>
    </submittedName>
</protein>
<evidence type="ECO:0000256" key="4">
    <source>
        <dbReference type="ARBA" id="ARBA00022764"/>
    </source>
</evidence>
<reference evidence="7" key="1">
    <citation type="submission" date="2016-10" db="EMBL/GenBank/DDBJ databases">
        <authorList>
            <person name="Varghese N."/>
            <person name="Submissions S."/>
        </authorList>
    </citation>
    <scope>NUCLEOTIDE SEQUENCE</scope>
    <source>
        <strain evidence="7">DSM 15758</strain>
    </source>
</reference>
<evidence type="ECO:0000313" key="9">
    <source>
        <dbReference type="Proteomes" id="UP000189310"/>
    </source>
</evidence>
<evidence type="ECO:0000256" key="5">
    <source>
        <dbReference type="SAM" id="SignalP"/>
    </source>
</evidence>
<dbReference type="Proteomes" id="UP000189310">
    <property type="component" value="Unassembled WGS sequence"/>
</dbReference>
<dbReference type="PRINTS" id="PR00909">
    <property type="entry name" value="SPERMDNBNDNG"/>
</dbReference>
<keyword evidence="9" id="KW-1185">Reference proteome</keyword>
<evidence type="ECO:0000256" key="3">
    <source>
        <dbReference type="ARBA" id="ARBA00022729"/>
    </source>
</evidence>
<dbReference type="STRING" id="237610.BJP27_12430"/>
<name>A0A1G5MQ39_9PSED</name>
<keyword evidence="3 5" id="KW-0732">Signal</keyword>
<comment type="caution">
    <text evidence="7">The sequence shown here is derived from an EMBL/GenBank/DDBJ whole genome shotgun (WGS) entry which is preliminary data.</text>
</comment>
<evidence type="ECO:0000313" key="7">
    <source>
        <dbReference type="EMBL" id="SCZ27377.1"/>
    </source>
</evidence>
<dbReference type="EMBL" id="MTLN01000002">
    <property type="protein sequence ID" value="ONN73141.1"/>
    <property type="molecule type" value="Genomic_DNA"/>
</dbReference>
<dbReference type="InterPro" id="IPR006059">
    <property type="entry name" value="SBP"/>
</dbReference>
<dbReference type="CDD" id="cd13590">
    <property type="entry name" value="PBP2_PotD_PotF_like"/>
    <property type="match status" value="1"/>
</dbReference>
<feature type="signal peptide" evidence="5">
    <location>
        <begin position="1"/>
        <end position="24"/>
    </location>
</feature>
<sequence length="349" mass="38681">MRYCLPLVCSLVLTGLPASPVAAAEPLRLYTWEGYFSDTLLQRWAKAHSPVQEIHFDSSDVRDATLARGDADLDLVVINEVSATRLGQDGLLMRIDPQRLPHLSELDPRWRQSCGDYAVPYVWGTLGLLYRSDRLAQAPSSWQPLLQPEPALHGHIAMLEDHDDLLVAPLITLGAAINSDDPELLRRSFALLKAQAPAVLTYQYVVSALHNPAYSDRIELALGYSGDQHLLNAATPGQPWRFVTPREGSLLWVDCVALLSSSRHQAAAWRFIDFLNEPRNAVLATEDLHLATPNAGALRLLSADLRQDPSLFPPDEVLARSQVFREGPPDTFQTRQRIGSALVGRHDAQ</sequence>
<dbReference type="Proteomes" id="UP000183046">
    <property type="component" value="Unassembled WGS sequence"/>
</dbReference>
<evidence type="ECO:0000313" key="6">
    <source>
        <dbReference type="EMBL" id="ONN73141.1"/>
    </source>
</evidence>
<dbReference type="PANTHER" id="PTHR30222">
    <property type="entry name" value="SPERMIDINE/PUTRESCINE-BINDING PERIPLASMIC PROTEIN"/>
    <property type="match status" value="1"/>
</dbReference>
<dbReference type="eggNOG" id="COG0687">
    <property type="taxonomic scope" value="Bacteria"/>
</dbReference>
<dbReference type="InterPro" id="IPR001188">
    <property type="entry name" value="Sperm_putr-bd"/>
</dbReference>
<proteinExistence type="predicted"/>
<dbReference type="PANTHER" id="PTHR30222:SF12">
    <property type="entry name" value="NORSPERMIDINE SENSOR"/>
    <property type="match status" value="1"/>
</dbReference>
<keyword evidence="4" id="KW-0574">Periplasm</keyword>
<feature type="chain" id="PRO_5043144829" evidence="5">
    <location>
        <begin position="25"/>
        <end position="349"/>
    </location>
</feature>
<evidence type="ECO:0000313" key="8">
    <source>
        <dbReference type="Proteomes" id="UP000183046"/>
    </source>
</evidence>
<organism evidence="7 8">
    <name type="scientific">Pseudomonas oryzihabitans</name>
    <dbReference type="NCBI Taxonomy" id="47885"/>
    <lineage>
        <taxon>Bacteria</taxon>
        <taxon>Pseudomonadati</taxon>
        <taxon>Pseudomonadota</taxon>
        <taxon>Gammaproteobacteria</taxon>
        <taxon>Pseudomonadales</taxon>
        <taxon>Pseudomonadaceae</taxon>
        <taxon>Pseudomonas</taxon>
    </lineage>
</organism>
<reference evidence="8" key="2">
    <citation type="submission" date="2016-10" db="EMBL/GenBank/DDBJ databases">
        <authorList>
            <person name="de Groot N.N."/>
        </authorList>
    </citation>
    <scope>NUCLEOTIDE SEQUENCE [LARGE SCALE GENOMIC DNA]</scope>
    <source>
        <strain evidence="8">DSM 15758</strain>
    </source>
</reference>
<comment type="subcellular location">
    <subcellularLocation>
        <location evidence="1">Periplasm</location>
    </subcellularLocation>
</comment>
<accession>A0A1G5MQ39</accession>
<keyword evidence="2" id="KW-0813">Transport</keyword>
<dbReference type="OrthoDB" id="9769319at2"/>
<dbReference type="Gene3D" id="3.40.190.10">
    <property type="entry name" value="Periplasmic binding protein-like II"/>
    <property type="match status" value="2"/>
</dbReference>